<comment type="caution">
    <text evidence="1">The sequence shown here is derived from an EMBL/GenBank/DDBJ whole genome shotgun (WGS) entry which is preliminary data.</text>
</comment>
<reference evidence="1 2" key="1">
    <citation type="journal article" date="2016" name="Appl. Environ. Microbiol.">
        <title>Lack of Overt Genome Reduction in the Bryostatin-Producing Bryozoan Symbiont "Candidatus Endobugula sertula".</title>
        <authorList>
            <person name="Miller I.J."/>
            <person name="Vanee N."/>
            <person name="Fong S.S."/>
            <person name="Lim-Fong G.E."/>
            <person name="Kwan J.C."/>
        </authorList>
    </citation>
    <scope>NUCLEOTIDE SEQUENCE [LARGE SCALE GENOMIC DNA]</scope>
    <source>
        <strain evidence="1">AB1-4</strain>
    </source>
</reference>
<dbReference type="AlphaFoldDB" id="A0A1D2QR32"/>
<dbReference type="EMBL" id="MDLC01000016">
    <property type="protein sequence ID" value="ODS23994.1"/>
    <property type="molecule type" value="Genomic_DNA"/>
</dbReference>
<dbReference type="Proteomes" id="UP000242502">
    <property type="component" value="Unassembled WGS sequence"/>
</dbReference>
<evidence type="ECO:0000313" key="2">
    <source>
        <dbReference type="Proteomes" id="UP000242502"/>
    </source>
</evidence>
<organism evidence="1 2">
    <name type="scientific">Candidatus Endobugula sertula</name>
    <name type="common">Bugula neritina bacterial symbiont</name>
    <dbReference type="NCBI Taxonomy" id="62101"/>
    <lineage>
        <taxon>Bacteria</taxon>
        <taxon>Pseudomonadati</taxon>
        <taxon>Pseudomonadota</taxon>
        <taxon>Gammaproteobacteria</taxon>
        <taxon>Cellvibrionales</taxon>
        <taxon>Cellvibrionaceae</taxon>
        <taxon>Candidatus Endobugula</taxon>
    </lineage>
</organism>
<sequence>MAGTAAVFISADYQNASPVERDSLVWNAEELHLSELPEQRQQKPAMATVLALEGLEYYDQPENGDIRQVECMGVEFVYSARARAWVQLEAG</sequence>
<accession>A0A1D2QR32</accession>
<evidence type="ECO:0000313" key="1">
    <source>
        <dbReference type="EMBL" id="ODS23994.1"/>
    </source>
</evidence>
<protein>
    <submittedName>
        <fullName evidence="1">Uncharacterized protein</fullName>
    </submittedName>
</protein>
<name>A0A1D2QR32_9GAMM</name>
<gene>
    <name evidence="1" type="ORF">AB835_05990</name>
</gene>
<proteinExistence type="predicted"/>